<sequence>MMSAVVAVGFATPPPFCVPARAATRLGHRESPLLPLRPRPTPLVVAVPRRRRRTCPVAVTSVNGPPRQVPPSEAPVSAAAPVVAGVEWRTADVTAHVVAPDAAVSADAAPTAAVAAAAAAAVSPSPPTRAPAGLSVAYLWPRVMLLGVAAIWGTNFGTVKLIQSALPASAAAGVRFGLAAAALSPALFGARRRLSPGLWREGIVAGMWVFAGYATQSIALEGCHANTSAFLCSLAVAAVPLLTWLFPTLRPSNSSEPPSSLSTWLSAGLAICGVAFLELGASAPITMSDAFALFQAVAFGMGFILNERALAKYPDAALPISAIQLLVVAALSAAWALTDSATWTAAGGLHVVAPDLSPVFADATIGGALVYAGLITTAATVVAENIALVRVSAAEMAVLLATEPLWAALFSAALLGESMGPTAAGGGGLILAACLVSTLLKDKGGYTKEG</sequence>
<accession>A0ACC3BPF5</accession>
<evidence type="ECO:0000313" key="2">
    <source>
        <dbReference type="Proteomes" id="UP000798662"/>
    </source>
</evidence>
<comment type="caution">
    <text evidence="1">The sequence shown here is derived from an EMBL/GenBank/DDBJ whole genome shotgun (WGS) entry which is preliminary data.</text>
</comment>
<organism evidence="1 2">
    <name type="scientific">Pyropia yezoensis</name>
    <name type="common">Susabi-nori</name>
    <name type="synonym">Porphyra yezoensis</name>
    <dbReference type="NCBI Taxonomy" id="2788"/>
    <lineage>
        <taxon>Eukaryota</taxon>
        <taxon>Rhodophyta</taxon>
        <taxon>Bangiophyceae</taxon>
        <taxon>Bangiales</taxon>
        <taxon>Bangiaceae</taxon>
        <taxon>Pyropia</taxon>
    </lineage>
</organism>
<gene>
    <name evidence="1" type="ORF">I4F81_002374</name>
</gene>
<dbReference type="EMBL" id="CM020618">
    <property type="protein sequence ID" value="KAK1859780.1"/>
    <property type="molecule type" value="Genomic_DNA"/>
</dbReference>
<protein>
    <submittedName>
        <fullName evidence="1">Uncharacterized protein</fullName>
    </submittedName>
</protein>
<proteinExistence type="predicted"/>
<keyword evidence="2" id="KW-1185">Reference proteome</keyword>
<name>A0ACC3BPF5_PYRYE</name>
<evidence type="ECO:0000313" key="1">
    <source>
        <dbReference type="EMBL" id="KAK1859780.1"/>
    </source>
</evidence>
<dbReference type="Proteomes" id="UP000798662">
    <property type="component" value="Chromosome 1"/>
</dbReference>
<reference evidence="1" key="1">
    <citation type="submission" date="2019-11" db="EMBL/GenBank/DDBJ databases">
        <title>Nori genome reveals adaptations in red seaweeds to the harsh intertidal environment.</title>
        <authorList>
            <person name="Wang D."/>
            <person name="Mao Y."/>
        </authorList>
    </citation>
    <scope>NUCLEOTIDE SEQUENCE</scope>
    <source>
        <tissue evidence="1">Gametophyte</tissue>
    </source>
</reference>